<dbReference type="AlphaFoldDB" id="A0A6H5ISM0"/>
<name>A0A6H5ISM0_9HYME</name>
<keyword evidence="4" id="KW-0813">Transport</keyword>
<keyword evidence="9" id="KW-1185">Reference proteome</keyword>
<dbReference type="OrthoDB" id="203097at2759"/>
<sequence>MDWDVCKKTIKKPIGPLIGCVCQFLLMPMISYVLGLLLFPSYPEMQLGLFFTGISPSGGASNIWTIILGGNLNLSVTMTTLCTIAAFGLMPMWLFTLGKIIFDKANLIMPYDKIATFAIGLIIPLTIGYLIQKKLPRFSGIMVRIMKPFSVCLIIFIVIFAIITNLYLFRLFSWQIILAGLGLPWLGFIFGLLVAFIFRQQNQDIRAIAIETGVQNTGVAIFLLRFSLKQPDADLTTVIPVSCAIMTPLPLMVLYCVKLIIDKRKKKLMRSQEKVQDPLQATSTA</sequence>
<feature type="transmembrane region" description="Helical" evidence="7">
    <location>
        <begin position="45"/>
        <end position="69"/>
    </location>
</feature>
<accession>A0A6H5ISM0</accession>
<reference evidence="8 9" key="1">
    <citation type="submission" date="2020-02" db="EMBL/GenBank/DDBJ databases">
        <authorList>
            <person name="Ferguson B K."/>
        </authorList>
    </citation>
    <scope>NUCLEOTIDE SEQUENCE [LARGE SCALE GENOMIC DNA]</scope>
</reference>
<gene>
    <name evidence="8" type="ORF">TBRA_LOCUS12103</name>
</gene>
<evidence type="ECO:0000256" key="1">
    <source>
        <dbReference type="ARBA" id="ARBA00004141"/>
    </source>
</evidence>
<feature type="transmembrane region" description="Helical" evidence="7">
    <location>
        <begin position="17"/>
        <end position="39"/>
    </location>
</feature>
<proteinExistence type="inferred from homology"/>
<evidence type="ECO:0000256" key="5">
    <source>
        <dbReference type="ARBA" id="ARBA00022989"/>
    </source>
</evidence>
<dbReference type="Pfam" id="PF01758">
    <property type="entry name" value="SBF"/>
    <property type="match status" value="1"/>
</dbReference>
<dbReference type="InterPro" id="IPR004710">
    <property type="entry name" value="Bilac:Na_transpt"/>
</dbReference>
<dbReference type="GO" id="GO:0015293">
    <property type="term" value="F:symporter activity"/>
    <property type="evidence" value="ECO:0007669"/>
    <property type="project" value="UniProtKB-KW"/>
</dbReference>
<evidence type="ECO:0000256" key="2">
    <source>
        <dbReference type="ARBA" id="ARBA00006528"/>
    </source>
</evidence>
<evidence type="ECO:0000256" key="3">
    <source>
        <dbReference type="ARBA" id="ARBA00022692"/>
    </source>
</evidence>
<feature type="transmembrane region" description="Helical" evidence="7">
    <location>
        <begin position="176"/>
        <end position="198"/>
    </location>
</feature>
<evidence type="ECO:0000256" key="7">
    <source>
        <dbReference type="SAM" id="Phobius"/>
    </source>
</evidence>
<dbReference type="InterPro" id="IPR038770">
    <property type="entry name" value="Na+/solute_symporter_sf"/>
</dbReference>
<comment type="similarity">
    <text evidence="2">Belongs to the bile acid:sodium symporter (BASS) (TC 2.A.28) family.</text>
</comment>
<dbReference type="EMBL" id="CADCXV010001017">
    <property type="protein sequence ID" value="CAB0040387.1"/>
    <property type="molecule type" value="Genomic_DNA"/>
</dbReference>
<protein>
    <submittedName>
        <fullName evidence="8">Uncharacterized protein</fullName>
    </submittedName>
</protein>
<dbReference type="PANTHER" id="PTHR10361:SF28">
    <property type="entry name" value="P3 PROTEIN-RELATED"/>
    <property type="match status" value="1"/>
</dbReference>
<feature type="transmembrane region" description="Helical" evidence="7">
    <location>
        <begin position="238"/>
        <end position="261"/>
    </location>
</feature>
<organism evidence="8 9">
    <name type="scientific">Trichogramma brassicae</name>
    <dbReference type="NCBI Taxonomy" id="86971"/>
    <lineage>
        <taxon>Eukaryota</taxon>
        <taxon>Metazoa</taxon>
        <taxon>Ecdysozoa</taxon>
        <taxon>Arthropoda</taxon>
        <taxon>Hexapoda</taxon>
        <taxon>Insecta</taxon>
        <taxon>Pterygota</taxon>
        <taxon>Neoptera</taxon>
        <taxon>Endopterygota</taxon>
        <taxon>Hymenoptera</taxon>
        <taxon>Apocrita</taxon>
        <taxon>Proctotrupomorpha</taxon>
        <taxon>Chalcidoidea</taxon>
        <taxon>Trichogrammatidae</taxon>
        <taxon>Trichogramma</taxon>
    </lineage>
</organism>
<evidence type="ECO:0000313" key="9">
    <source>
        <dbReference type="Proteomes" id="UP000479190"/>
    </source>
</evidence>
<dbReference type="GO" id="GO:0016020">
    <property type="term" value="C:membrane"/>
    <property type="evidence" value="ECO:0007669"/>
    <property type="project" value="UniProtKB-SubCell"/>
</dbReference>
<dbReference type="InterPro" id="IPR002657">
    <property type="entry name" value="BilAc:Na_symport/Acr3"/>
</dbReference>
<evidence type="ECO:0000256" key="6">
    <source>
        <dbReference type="ARBA" id="ARBA00023136"/>
    </source>
</evidence>
<keyword evidence="5 7" id="KW-1133">Transmembrane helix</keyword>
<feature type="transmembrane region" description="Helical" evidence="7">
    <location>
        <begin position="81"/>
        <end position="102"/>
    </location>
</feature>
<keyword evidence="6 7" id="KW-0472">Membrane</keyword>
<dbReference type="Proteomes" id="UP000479190">
    <property type="component" value="Unassembled WGS sequence"/>
</dbReference>
<feature type="transmembrane region" description="Helical" evidence="7">
    <location>
        <begin position="151"/>
        <end position="170"/>
    </location>
</feature>
<dbReference type="PANTHER" id="PTHR10361">
    <property type="entry name" value="SODIUM-BILE ACID COTRANSPORTER"/>
    <property type="match status" value="1"/>
</dbReference>
<dbReference type="Gene3D" id="1.20.1530.20">
    <property type="match status" value="1"/>
</dbReference>
<comment type="subcellular location">
    <subcellularLocation>
        <location evidence="1">Membrane</location>
        <topology evidence="1">Multi-pass membrane protein</topology>
    </subcellularLocation>
</comment>
<evidence type="ECO:0000313" key="8">
    <source>
        <dbReference type="EMBL" id="CAB0040387.1"/>
    </source>
</evidence>
<keyword evidence="3 7" id="KW-0812">Transmembrane</keyword>
<keyword evidence="4" id="KW-0769">Symport</keyword>
<feature type="transmembrane region" description="Helical" evidence="7">
    <location>
        <begin position="114"/>
        <end position="131"/>
    </location>
</feature>
<feature type="transmembrane region" description="Helical" evidence="7">
    <location>
        <begin position="205"/>
        <end position="226"/>
    </location>
</feature>
<evidence type="ECO:0000256" key="4">
    <source>
        <dbReference type="ARBA" id="ARBA00022847"/>
    </source>
</evidence>